<dbReference type="RefSeq" id="WP_184835234.1">
    <property type="nucleotide sequence ID" value="NZ_JACHMN010000002.1"/>
</dbReference>
<name>A0A841BNR5_9ACTN</name>
<feature type="domain" description="RES" evidence="1">
    <location>
        <begin position="218"/>
        <end position="372"/>
    </location>
</feature>
<gene>
    <name evidence="2" type="ORF">F4553_002315</name>
</gene>
<proteinExistence type="predicted"/>
<reference evidence="2 3" key="1">
    <citation type="submission" date="2020-08" db="EMBL/GenBank/DDBJ databases">
        <title>Sequencing the genomes of 1000 actinobacteria strains.</title>
        <authorList>
            <person name="Klenk H.-P."/>
        </authorList>
    </citation>
    <scope>NUCLEOTIDE SEQUENCE [LARGE SCALE GENOMIC DNA]</scope>
    <source>
        <strain evidence="2 3">DSM 45362</strain>
    </source>
</reference>
<dbReference type="SMART" id="SM00953">
    <property type="entry name" value="RES"/>
    <property type="match status" value="1"/>
</dbReference>
<keyword evidence="3" id="KW-1185">Reference proteome</keyword>
<dbReference type="Pfam" id="PF08808">
    <property type="entry name" value="RES"/>
    <property type="match status" value="1"/>
</dbReference>
<dbReference type="EMBL" id="JACHMN010000002">
    <property type="protein sequence ID" value="MBB5868936.1"/>
    <property type="molecule type" value="Genomic_DNA"/>
</dbReference>
<sequence length="399" mass="44206">MTNIDEIGTRGFGVTSNRSVCLECLRDRGLIRETSRLITERSCSFCGRTAAAHEPPIAADFNAFMRVVMAGVYFVYNHAGNEGVPRNHGDWVGAPIFDSEDVIEDVCGNAVNDDVLEAIMEAVGWEDWTHRRFQQLRPDQAMRLGWTEFCRKVKHEARFVFMSIPQEPSYKPDSFTATEFLTKFVDIIATTGVLLPVPAGRVFWRGRLIDSTRPPAYSAAALGSPPAETASANRMSPAGISMFYGSDDVETAVAEIGAHSTKRYAAVGAFETVRPLTLLNLAALPEVPSLFDSVPRANYYDLRFLHAFAEDLRKPVVLDGREHIEYVPTQVVTEYLRWISTEQIDGILFRSAQTDGMSCVIFCDATGCADPGRENESTYLSYMPGTGRVVKVVPHAIEL</sequence>
<dbReference type="Proteomes" id="UP000587527">
    <property type="component" value="Unassembled WGS sequence"/>
</dbReference>
<comment type="caution">
    <text evidence="2">The sequence shown here is derived from an EMBL/GenBank/DDBJ whole genome shotgun (WGS) entry which is preliminary data.</text>
</comment>
<evidence type="ECO:0000313" key="3">
    <source>
        <dbReference type="Proteomes" id="UP000587527"/>
    </source>
</evidence>
<evidence type="ECO:0000313" key="2">
    <source>
        <dbReference type="EMBL" id="MBB5868936.1"/>
    </source>
</evidence>
<evidence type="ECO:0000259" key="1">
    <source>
        <dbReference type="SMART" id="SM00953"/>
    </source>
</evidence>
<dbReference type="Pfam" id="PF18870">
    <property type="entry name" value="HEPN_RES_NTD1"/>
    <property type="match status" value="1"/>
</dbReference>
<dbReference type="AlphaFoldDB" id="A0A841BNR5"/>
<protein>
    <recommendedName>
        <fullName evidence="1">RES domain-containing protein</fullName>
    </recommendedName>
</protein>
<accession>A0A841BNR5</accession>
<dbReference type="InterPro" id="IPR014914">
    <property type="entry name" value="RES_dom"/>
</dbReference>
<organism evidence="2 3">
    <name type="scientific">Allocatelliglobosispora scoriae</name>
    <dbReference type="NCBI Taxonomy" id="643052"/>
    <lineage>
        <taxon>Bacteria</taxon>
        <taxon>Bacillati</taxon>
        <taxon>Actinomycetota</taxon>
        <taxon>Actinomycetes</taxon>
        <taxon>Micromonosporales</taxon>
        <taxon>Micromonosporaceae</taxon>
        <taxon>Allocatelliglobosispora</taxon>
    </lineage>
</organism>
<dbReference type="InterPro" id="IPR041206">
    <property type="entry name" value="HEPN/RES_NTD1"/>
</dbReference>